<feature type="domain" description="VTT" evidence="7">
    <location>
        <begin position="57"/>
        <end position="163"/>
    </location>
</feature>
<dbReference type="PANTHER" id="PTHR12677">
    <property type="entry name" value="GOLGI APPARATUS MEMBRANE PROTEIN TVP38-RELATED"/>
    <property type="match status" value="1"/>
</dbReference>
<evidence type="ECO:0000256" key="5">
    <source>
        <dbReference type="ARBA" id="ARBA00023136"/>
    </source>
</evidence>
<dbReference type="Pfam" id="PF09335">
    <property type="entry name" value="VTT_dom"/>
    <property type="match status" value="1"/>
</dbReference>
<evidence type="ECO:0000256" key="6">
    <source>
        <dbReference type="RuleBase" id="RU366058"/>
    </source>
</evidence>
<organism evidence="8 9">
    <name type="scientific">Niallia nealsonii</name>
    <dbReference type="NCBI Taxonomy" id="115979"/>
    <lineage>
        <taxon>Bacteria</taxon>
        <taxon>Bacillati</taxon>
        <taxon>Bacillota</taxon>
        <taxon>Bacilli</taxon>
        <taxon>Bacillales</taxon>
        <taxon>Bacillaceae</taxon>
        <taxon>Niallia</taxon>
    </lineage>
</organism>
<dbReference type="PANTHER" id="PTHR12677:SF55">
    <property type="entry name" value="UNDECAPRENYL PHOSPHATE TRANSPORTER SAOUHSC_00901-RELATED"/>
    <property type="match status" value="1"/>
</dbReference>
<evidence type="ECO:0000313" key="9">
    <source>
        <dbReference type="Proteomes" id="UP000233375"/>
    </source>
</evidence>
<keyword evidence="3 6" id="KW-0812">Transmembrane</keyword>
<dbReference type="AlphaFoldDB" id="A0A2N0Z303"/>
<evidence type="ECO:0000256" key="2">
    <source>
        <dbReference type="ARBA" id="ARBA00022475"/>
    </source>
</evidence>
<dbReference type="Proteomes" id="UP000233375">
    <property type="component" value="Unassembled WGS sequence"/>
</dbReference>
<comment type="subcellular location">
    <subcellularLocation>
        <location evidence="1 6">Cell membrane</location>
        <topology evidence="1 6">Multi-pass membrane protein</topology>
    </subcellularLocation>
</comment>
<keyword evidence="9" id="KW-1185">Reference proteome</keyword>
<sequence>MVLLFVFFFFETGMFQAIQKGEIKAVSSLSENIFYTLLISLIIMIIQNTFTLIPLIFVITLNYYSFGFLNGFIWSWLSSVVAAVIVFYAVRFWFQDMIIRQKHHDFIKKIEKKGTHYVFYGRVFPFFPTSLLNIIAGISTISIKAFIIGTLIGNFIYFFILSLIPFGLFSTDIPPALIIILIALAILLFYLLKKTKPAFLQQLKKEKEKSSNI</sequence>
<name>A0A2N0Z303_9BACI</name>
<evidence type="ECO:0000259" key="7">
    <source>
        <dbReference type="Pfam" id="PF09335"/>
    </source>
</evidence>
<gene>
    <name evidence="8" type="ORF">CWS01_08950</name>
</gene>
<feature type="transmembrane region" description="Helical" evidence="6">
    <location>
        <begin position="33"/>
        <end position="61"/>
    </location>
</feature>
<protein>
    <recommendedName>
        <fullName evidence="6">TVP38/TMEM64 family membrane protein</fullName>
    </recommendedName>
</protein>
<accession>A0A2N0Z303</accession>
<comment type="similarity">
    <text evidence="6">Belongs to the TVP38/TMEM64 family.</text>
</comment>
<comment type="caution">
    <text evidence="8">The sequence shown here is derived from an EMBL/GenBank/DDBJ whole genome shotgun (WGS) entry which is preliminary data.</text>
</comment>
<keyword evidence="2 6" id="KW-1003">Cell membrane</keyword>
<reference evidence="8 9" key="1">
    <citation type="journal article" date="2003" name="Int. J. Syst. Evol. Microbiol.">
        <title>Bacillus nealsonii sp. nov., isolated from a spacecraft-assembly facility, whose spores are gamma-radiation resistant.</title>
        <authorList>
            <person name="Venkateswaran K."/>
            <person name="Kempf M."/>
            <person name="Chen F."/>
            <person name="Satomi M."/>
            <person name="Nicholson W."/>
            <person name="Kern R."/>
        </authorList>
    </citation>
    <scope>NUCLEOTIDE SEQUENCE [LARGE SCALE GENOMIC DNA]</scope>
    <source>
        <strain evidence="8 9">FO-92</strain>
    </source>
</reference>
<evidence type="ECO:0000256" key="1">
    <source>
        <dbReference type="ARBA" id="ARBA00004651"/>
    </source>
</evidence>
<keyword evidence="4 6" id="KW-1133">Transmembrane helix</keyword>
<feature type="transmembrane region" description="Helical" evidence="6">
    <location>
        <begin position="73"/>
        <end position="94"/>
    </location>
</feature>
<proteinExistence type="inferred from homology"/>
<feature type="transmembrane region" description="Helical" evidence="6">
    <location>
        <begin position="117"/>
        <end position="138"/>
    </location>
</feature>
<dbReference type="InterPro" id="IPR015414">
    <property type="entry name" value="TMEM64"/>
</dbReference>
<feature type="transmembrane region" description="Helical" evidence="6">
    <location>
        <begin position="145"/>
        <end position="167"/>
    </location>
</feature>
<dbReference type="EMBL" id="PISE01000017">
    <property type="protein sequence ID" value="PKG23890.1"/>
    <property type="molecule type" value="Genomic_DNA"/>
</dbReference>
<dbReference type="InterPro" id="IPR032816">
    <property type="entry name" value="VTT_dom"/>
</dbReference>
<evidence type="ECO:0000256" key="4">
    <source>
        <dbReference type="ARBA" id="ARBA00022989"/>
    </source>
</evidence>
<feature type="transmembrane region" description="Helical" evidence="6">
    <location>
        <begin position="173"/>
        <end position="192"/>
    </location>
</feature>
<dbReference type="GO" id="GO:0005886">
    <property type="term" value="C:plasma membrane"/>
    <property type="evidence" value="ECO:0007669"/>
    <property type="project" value="UniProtKB-SubCell"/>
</dbReference>
<keyword evidence="5 6" id="KW-0472">Membrane</keyword>
<evidence type="ECO:0000256" key="3">
    <source>
        <dbReference type="ARBA" id="ARBA00022692"/>
    </source>
</evidence>
<evidence type="ECO:0000313" key="8">
    <source>
        <dbReference type="EMBL" id="PKG23890.1"/>
    </source>
</evidence>